<dbReference type="Gene3D" id="3.40.30.10">
    <property type="entry name" value="Glutaredoxin"/>
    <property type="match status" value="1"/>
</dbReference>
<protein>
    <submittedName>
        <fullName evidence="2">Thioredoxin-related protein</fullName>
    </submittedName>
</protein>
<reference evidence="2 3" key="1">
    <citation type="submission" date="2017-05" db="EMBL/GenBank/DDBJ databases">
        <authorList>
            <person name="Varghese N."/>
            <person name="Submissions S."/>
        </authorList>
    </citation>
    <scope>NUCLEOTIDE SEQUENCE [LARGE SCALE GENOMIC DNA]</scope>
    <source>
        <strain evidence="2 3">DSM 29982</strain>
    </source>
</reference>
<dbReference type="EMBL" id="FXTQ01000002">
    <property type="protein sequence ID" value="SMO63895.1"/>
    <property type="molecule type" value="Genomic_DNA"/>
</dbReference>
<dbReference type="InterPro" id="IPR036249">
    <property type="entry name" value="Thioredoxin-like_sf"/>
</dbReference>
<sequence length="161" mass="19059">MANKTKKMKKLSLFIFFFGITSTGFCQLKSRTFEEVDSLQQIQKRKIIVFIHTDWCQFCQRMKATTFKDQEIIEKLNSDFYFVDFNAEEKREVTFQKQTFKYLPSGNNVGVNELALQLGTIDNQIVYPTLCVLNEKNEIIFQYNIYLSTKEFKILLEKLTK</sequence>
<name>A0A521CWR5_9FLAO</name>
<proteinExistence type="predicted"/>
<gene>
    <name evidence="2" type="ORF">SAMN06265220_102753</name>
</gene>
<feature type="domain" description="Thioredoxin-like fold" evidence="1">
    <location>
        <begin position="43"/>
        <end position="156"/>
    </location>
</feature>
<dbReference type="Pfam" id="PF13098">
    <property type="entry name" value="Thioredoxin_2"/>
    <property type="match status" value="1"/>
</dbReference>
<dbReference type="AlphaFoldDB" id="A0A521CWR5"/>
<dbReference type="Proteomes" id="UP000319267">
    <property type="component" value="Unassembled WGS sequence"/>
</dbReference>
<dbReference type="InterPro" id="IPR012336">
    <property type="entry name" value="Thioredoxin-like_fold"/>
</dbReference>
<dbReference type="SUPFAM" id="SSF52833">
    <property type="entry name" value="Thioredoxin-like"/>
    <property type="match status" value="1"/>
</dbReference>
<keyword evidence="3" id="KW-1185">Reference proteome</keyword>
<evidence type="ECO:0000259" key="1">
    <source>
        <dbReference type="Pfam" id="PF13098"/>
    </source>
</evidence>
<evidence type="ECO:0000313" key="2">
    <source>
        <dbReference type="EMBL" id="SMO63895.1"/>
    </source>
</evidence>
<evidence type="ECO:0000313" key="3">
    <source>
        <dbReference type="Proteomes" id="UP000319267"/>
    </source>
</evidence>
<accession>A0A521CWR5</accession>
<organism evidence="2 3">
    <name type="scientific">Flavobacterium nitrogenifigens</name>
    <dbReference type="NCBI Taxonomy" id="1617283"/>
    <lineage>
        <taxon>Bacteria</taxon>
        <taxon>Pseudomonadati</taxon>
        <taxon>Bacteroidota</taxon>
        <taxon>Flavobacteriia</taxon>
        <taxon>Flavobacteriales</taxon>
        <taxon>Flavobacteriaceae</taxon>
        <taxon>Flavobacterium</taxon>
    </lineage>
</organism>